<keyword evidence="1" id="KW-0472">Membrane</keyword>
<accession>A0A6J6J772</accession>
<organism evidence="2">
    <name type="scientific">freshwater metagenome</name>
    <dbReference type="NCBI Taxonomy" id="449393"/>
    <lineage>
        <taxon>unclassified sequences</taxon>
        <taxon>metagenomes</taxon>
        <taxon>ecological metagenomes</taxon>
    </lineage>
</organism>
<sequence length="147" mass="15892">MRSLKVKRWGNIACALIFSVVTTLLSGALVERAGTLSAIEYPAEEFGKAVTYPEGFWLEGSLLFIAVAASASLLSLAVRRLLITVDGYNNPRGSLQLRIWGYIITGFGMAFSSLNPFLGPLVFISGLACLVVSIQQKCPDQPHLLES</sequence>
<evidence type="ECO:0000313" key="2">
    <source>
        <dbReference type="EMBL" id="CAB4632363.1"/>
    </source>
</evidence>
<proteinExistence type="predicted"/>
<keyword evidence="1" id="KW-1133">Transmembrane helix</keyword>
<gene>
    <name evidence="2" type="ORF">UFOPK2001_00614</name>
</gene>
<evidence type="ECO:0000256" key="1">
    <source>
        <dbReference type="SAM" id="Phobius"/>
    </source>
</evidence>
<feature type="transmembrane region" description="Helical" evidence="1">
    <location>
        <begin position="95"/>
        <end position="111"/>
    </location>
</feature>
<dbReference type="EMBL" id="CAEZVN010000047">
    <property type="protein sequence ID" value="CAB4632363.1"/>
    <property type="molecule type" value="Genomic_DNA"/>
</dbReference>
<protein>
    <submittedName>
        <fullName evidence="2">Unannotated protein</fullName>
    </submittedName>
</protein>
<keyword evidence="1" id="KW-0812">Transmembrane</keyword>
<feature type="transmembrane region" description="Helical" evidence="1">
    <location>
        <begin position="62"/>
        <end position="83"/>
    </location>
</feature>
<reference evidence="2" key="1">
    <citation type="submission" date="2020-05" db="EMBL/GenBank/DDBJ databases">
        <authorList>
            <person name="Chiriac C."/>
            <person name="Salcher M."/>
            <person name="Ghai R."/>
            <person name="Kavagutti S V."/>
        </authorList>
    </citation>
    <scope>NUCLEOTIDE SEQUENCE</scope>
</reference>
<dbReference type="AlphaFoldDB" id="A0A6J6J772"/>
<name>A0A6J6J772_9ZZZZ</name>